<dbReference type="InterPro" id="IPR009061">
    <property type="entry name" value="DNA-bd_dom_put_sf"/>
</dbReference>
<dbReference type="Pfam" id="PF12728">
    <property type="entry name" value="HTH_17"/>
    <property type="match status" value="1"/>
</dbReference>
<name>A0A1V0QE46_9BACT</name>
<sequence length="81" mass="9502">MVIMNIDDLREAFKAWNQEQIEANAPQEEIYITAKEAAKMLGVTLSTLWRWDNDKYLEKIKIGNKVRYRLSDVERMIKGAV</sequence>
<dbReference type="Proteomes" id="UP000186351">
    <property type="component" value="Chromosome"/>
</dbReference>
<accession>A0A1Z2XL32</accession>
<evidence type="ECO:0000313" key="2">
    <source>
        <dbReference type="EMBL" id="ARE60836.1"/>
    </source>
</evidence>
<evidence type="ECO:0000259" key="1">
    <source>
        <dbReference type="Pfam" id="PF12728"/>
    </source>
</evidence>
<dbReference type="KEGG" id="pary:A4V02_13775"/>
<dbReference type="InterPro" id="IPR010093">
    <property type="entry name" value="SinI_DNA-bd"/>
</dbReference>
<accession>A0A1V0QE46</accession>
<keyword evidence="3" id="KW-1185">Reference proteome</keyword>
<organism evidence="2 3">
    <name type="scientific">Muribaculum intestinale</name>
    <dbReference type="NCBI Taxonomy" id="1796646"/>
    <lineage>
        <taxon>Bacteria</taxon>
        <taxon>Pseudomonadati</taxon>
        <taxon>Bacteroidota</taxon>
        <taxon>Bacteroidia</taxon>
        <taxon>Bacteroidales</taxon>
        <taxon>Muribaculaceae</taxon>
        <taxon>Muribaculum</taxon>
    </lineage>
</organism>
<dbReference type="AlphaFoldDB" id="A0A1V0QE46"/>
<dbReference type="OrthoDB" id="1263240at2"/>
<protein>
    <recommendedName>
        <fullName evidence="1">Helix-turn-helix domain-containing protein</fullName>
    </recommendedName>
</protein>
<dbReference type="GO" id="GO:0003677">
    <property type="term" value="F:DNA binding"/>
    <property type="evidence" value="ECO:0007669"/>
    <property type="project" value="InterPro"/>
</dbReference>
<dbReference type="EMBL" id="CP015402">
    <property type="protein sequence ID" value="ARE60836.1"/>
    <property type="molecule type" value="Genomic_DNA"/>
</dbReference>
<proteinExistence type="predicted"/>
<reference evidence="3" key="1">
    <citation type="submission" date="2016-04" db="EMBL/GenBank/DDBJ databases">
        <title>Complete Genome Sequences of Twelve Strains of a Stable Defined Moderately Diverse Mouse Microbiota 2 (sDMDMm2).</title>
        <authorList>
            <person name="Uchimura Y."/>
            <person name="Wyss M."/>
            <person name="Brugiroux S."/>
            <person name="Limenitakis J.P."/>
            <person name="Stecher B."/>
            <person name="McCoy K.D."/>
            <person name="Macpherson A.J."/>
        </authorList>
    </citation>
    <scope>NUCLEOTIDE SEQUENCE [LARGE SCALE GENOMIC DNA]</scope>
    <source>
        <strain evidence="3">YL27</strain>
    </source>
</reference>
<feature type="domain" description="Helix-turn-helix" evidence="1">
    <location>
        <begin position="31"/>
        <end position="78"/>
    </location>
</feature>
<dbReference type="SUPFAM" id="SSF46955">
    <property type="entry name" value="Putative DNA-binding domain"/>
    <property type="match status" value="1"/>
</dbReference>
<gene>
    <name evidence="2" type="ORF">A4V02_13775</name>
</gene>
<dbReference type="Gene3D" id="1.10.1660.10">
    <property type="match status" value="1"/>
</dbReference>
<dbReference type="NCBIfam" id="TIGR01764">
    <property type="entry name" value="excise"/>
    <property type="match status" value="1"/>
</dbReference>
<evidence type="ECO:0000313" key="3">
    <source>
        <dbReference type="Proteomes" id="UP000186351"/>
    </source>
</evidence>
<dbReference type="InterPro" id="IPR041657">
    <property type="entry name" value="HTH_17"/>
</dbReference>